<dbReference type="Gene3D" id="3.40.525.10">
    <property type="entry name" value="CRAL-TRIO lipid binding domain"/>
    <property type="match status" value="1"/>
</dbReference>
<dbReference type="InterPro" id="IPR036273">
    <property type="entry name" value="CRAL/TRIO_N_dom_sf"/>
</dbReference>
<dbReference type="SUPFAM" id="SSF48452">
    <property type="entry name" value="TPR-like"/>
    <property type="match status" value="1"/>
</dbReference>
<feature type="region of interest" description="Disordered" evidence="1">
    <location>
        <begin position="47"/>
        <end position="83"/>
    </location>
</feature>
<dbReference type="Pfam" id="PF10300">
    <property type="entry name" value="Iml2-TPR_39"/>
    <property type="match status" value="1"/>
</dbReference>
<feature type="region of interest" description="Disordered" evidence="1">
    <location>
        <begin position="1333"/>
        <end position="1379"/>
    </location>
</feature>
<name>A0AAF0DXY5_9BASI</name>
<dbReference type="GO" id="GO:0005741">
    <property type="term" value="C:mitochondrial outer membrane"/>
    <property type="evidence" value="ECO:0007669"/>
    <property type="project" value="TreeGrafter"/>
</dbReference>
<reference evidence="3" key="1">
    <citation type="submission" date="2023-03" db="EMBL/GenBank/DDBJ databases">
        <title>Mating type loci evolution in Malassezia.</title>
        <authorList>
            <person name="Coelho M.A."/>
        </authorList>
    </citation>
    <scope>NUCLEOTIDE SEQUENCE</scope>
    <source>
        <strain evidence="3">CBS 14135</strain>
    </source>
</reference>
<feature type="domain" description="CRAL-TRIO" evidence="2">
    <location>
        <begin position="162"/>
        <end position="324"/>
    </location>
</feature>
<dbReference type="SMART" id="SM01100">
    <property type="entry name" value="CRAL_TRIO_N"/>
    <property type="match status" value="1"/>
</dbReference>
<dbReference type="InterPro" id="IPR011990">
    <property type="entry name" value="TPR-like_helical_dom_sf"/>
</dbReference>
<feature type="compositionally biased region" description="Basic and acidic residues" evidence="1">
    <location>
        <begin position="70"/>
        <end position="83"/>
    </location>
</feature>
<evidence type="ECO:0000313" key="3">
    <source>
        <dbReference type="EMBL" id="WFC96986.1"/>
    </source>
</evidence>
<evidence type="ECO:0000256" key="1">
    <source>
        <dbReference type="SAM" id="MobiDB-lite"/>
    </source>
</evidence>
<feature type="region of interest" description="Disordered" evidence="1">
    <location>
        <begin position="509"/>
        <end position="598"/>
    </location>
</feature>
<proteinExistence type="predicted"/>
<dbReference type="InterPro" id="IPR036865">
    <property type="entry name" value="CRAL-TRIO_dom_sf"/>
</dbReference>
<dbReference type="InterPro" id="IPR011074">
    <property type="entry name" value="CRAL/TRIO_N_dom"/>
</dbReference>
<dbReference type="Proteomes" id="UP001216638">
    <property type="component" value="Chromosome 5"/>
</dbReference>
<dbReference type="PANTHER" id="PTHR31859:SF1">
    <property type="entry name" value="TETRATRICOPEPTIDE REPEAT PROTEIN 39C"/>
    <property type="match status" value="1"/>
</dbReference>
<dbReference type="Gene3D" id="1.25.40.10">
    <property type="entry name" value="Tetratricopeptide repeat domain"/>
    <property type="match status" value="1"/>
</dbReference>
<dbReference type="InterPro" id="IPR001251">
    <property type="entry name" value="CRAL-TRIO_dom"/>
</dbReference>
<accession>A0AAF0DXY5</accession>
<dbReference type="SMART" id="SM00028">
    <property type="entry name" value="TPR"/>
    <property type="match status" value="2"/>
</dbReference>
<dbReference type="InterPro" id="IPR019734">
    <property type="entry name" value="TPR_rpt"/>
</dbReference>
<feature type="compositionally biased region" description="Basic and acidic residues" evidence="1">
    <location>
        <begin position="532"/>
        <end position="544"/>
    </location>
</feature>
<feature type="compositionally biased region" description="Basic residues" evidence="1">
    <location>
        <begin position="1370"/>
        <end position="1379"/>
    </location>
</feature>
<dbReference type="GO" id="GO:0005829">
    <property type="term" value="C:cytosol"/>
    <property type="evidence" value="ECO:0007669"/>
    <property type="project" value="TreeGrafter"/>
</dbReference>
<dbReference type="SUPFAM" id="SSF46938">
    <property type="entry name" value="CRAL/TRIO N-terminal domain"/>
    <property type="match status" value="1"/>
</dbReference>
<evidence type="ECO:0000259" key="2">
    <source>
        <dbReference type="PROSITE" id="PS50191"/>
    </source>
</evidence>
<keyword evidence="4" id="KW-1185">Reference proteome</keyword>
<evidence type="ECO:0000313" key="4">
    <source>
        <dbReference type="Proteomes" id="UP001216638"/>
    </source>
</evidence>
<dbReference type="Pfam" id="PF00650">
    <property type="entry name" value="CRAL_TRIO"/>
    <property type="match status" value="1"/>
</dbReference>
<dbReference type="EMBL" id="CP119955">
    <property type="protein sequence ID" value="WFC96986.1"/>
    <property type="molecule type" value="Genomic_DNA"/>
</dbReference>
<protein>
    <recommendedName>
        <fullName evidence="2">CRAL-TRIO domain-containing protein</fullName>
    </recommendedName>
</protein>
<dbReference type="PANTHER" id="PTHR31859">
    <property type="entry name" value="TETRATRICOPEPTIDE REPEAT PROTEIN 39 FAMILY MEMBER"/>
    <property type="match status" value="1"/>
</dbReference>
<organism evidence="3 4">
    <name type="scientific">Malassezia brasiliensis</name>
    <dbReference type="NCBI Taxonomy" id="1821822"/>
    <lineage>
        <taxon>Eukaryota</taxon>
        <taxon>Fungi</taxon>
        <taxon>Dikarya</taxon>
        <taxon>Basidiomycota</taxon>
        <taxon>Ustilaginomycotina</taxon>
        <taxon>Malasseziomycetes</taxon>
        <taxon>Malasseziales</taxon>
        <taxon>Malasseziaceae</taxon>
        <taxon>Malassezia</taxon>
    </lineage>
</organism>
<feature type="compositionally biased region" description="Low complexity" evidence="1">
    <location>
        <begin position="1354"/>
        <end position="1365"/>
    </location>
</feature>
<dbReference type="PROSITE" id="PS50191">
    <property type="entry name" value="CRAL_TRIO"/>
    <property type="match status" value="1"/>
</dbReference>
<feature type="compositionally biased region" description="Low complexity" evidence="1">
    <location>
        <begin position="522"/>
        <end position="531"/>
    </location>
</feature>
<dbReference type="Pfam" id="PF03765">
    <property type="entry name" value="CRAL_TRIO_N"/>
    <property type="match status" value="1"/>
</dbReference>
<dbReference type="GO" id="GO:0005634">
    <property type="term" value="C:nucleus"/>
    <property type="evidence" value="ECO:0007669"/>
    <property type="project" value="TreeGrafter"/>
</dbReference>
<gene>
    <name evidence="3" type="ORF">MBRA1_003652</name>
</gene>
<sequence>MSVIQNDLGETIQEGYPGNLTPEHAAALREFWRRFFEVTERNAARSDELRARGGYAAAQTGHELSQNTMSKDKKKESDEAKKAGELKSVEDALSKYGGPYLREAFWSMTQTDAPDATMLRFLRARKFDIDRALGMMVAALQFRMDMDLDEILRKGEEGLQDEPGFMNQYRRGISYIEGSTSRERHELPIYFIHVARHFTNAQKIETLQRFVLLAMENARSLTTPPLMKAVIVFDMAGFGLKNMDWQCVLFILKCLEAYYPESLQRVYVHGAPWIFKGIWTVLQPLIDPDVQAKIRFSTKAKELEEYVPASRLRTGMGGTLDWDWAYTEPVPGENEILNDTETRDAIQHEWDELIEQFEQSTRAWIATDGDRSELDYRREVLSQQLRLKYFQLRPYLRAVSIYQRAKVLRNDGLITWSYPQTTGSTETQHVNDRHSVPQLVRWLRERNEDTLESSVGGQRSPACVCGESYDVGDALKLPKKTQKAVKVPRAESYDEIDKAAAAAIAAAAKRSRTPAADDAEARAASARPASEPARRRATDEETPVRRPGKPRRKPVPSWQPESKAAPPTEAAQPGVGAVAGGAGAARGMPSLSSKPSVSSLQSASSFASANEHIEPPADARAYSVADLAAAAPVAEDLGGLAASDLSDDDDDDGIVEEERHALPSGHASDAARREAMAADFELDDEEQSEISADVDDEDDDLGYTPETVLAPTYTQAKVSAAACRQSEAELREDLDVAHEAMQLFLNSQMHEAEQLCEAGADRRLYRSVGMTLINCVKSLMTYEPSDLQIAMKCCKHTMAIADVLRRKPGRLARLLPTASAPALQARTLQEQHAELVYAEAMLLRAVLGIVYAGGTVGFVRHAMTLRNAYAIVRDLLRGLEEADAAVEEASIQGRTSVKPVDQDLRSGIYLSNGLCQLILSLLPKRLLGLMEKVGFTGDRRQALQLFMRAGGWSPHRRLPGISAEMEGVRRPLCDMMLLLYHLVIAAYVPVTDVDLTLADQVLSWNLQRFPRGIFFLYFSARLYATQALPEKAIECYRSAIEAQRAFKQLHHLCFWSLSLTYLTTCDYDRAYECYDVLARESNWSKAIYQYAKAAMLYESSTHSHAQSSAIMRTVPGLVQRVAGRHLPFERFVRLKAAKFAALTQLGLPALEFSYLWHCLEQAPVFLLTSQQLTRIDTVIDELEAYDSPSAFGAGDRDFYALYCLAFFLRGVALRYVAYPEPQTLVRHPPGEPIVAAEVADDALHSFLKVFEYGHFLDAVDRYLVYYAHYELGCLYSAQGNEADARREFELVLSRKPLVPQESKRFRSSGKADYLLSGMCQLRAHAALETMRINRDRRAQRSSTSRSLRRRSTAARRATAPADAPAGTHAGRARQSRLIP</sequence>
<dbReference type="CDD" id="cd00170">
    <property type="entry name" value="SEC14"/>
    <property type="match status" value="1"/>
</dbReference>
<dbReference type="InterPro" id="IPR019412">
    <property type="entry name" value="IML2/TPR_39"/>
</dbReference>
<dbReference type="SMART" id="SM00516">
    <property type="entry name" value="SEC14"/>
    <property type="match status" value="1"/>
</dbReference>
<dbReference type="SUPFAM" id="SSF52087">
    <property type="entry name" value="CRAL/TRIO domain"/>
    <property type="match status" value="1"/>
</dbReference>